<evidence type="ECO:0000313" key="3">
    <source>
        <dbReference type="EMBL" id="HAH4524470.1"/>
    </source>
</evidence>
<keyword evidence="1" id="KW-0732">Signal</keyword>
<dbReference type="Proteomes" id="UP001285616">
    <property type="component" value="Unassembled WGS sequence"/>
</dbReference>
<evidence type="ECO:0000313" key="2">
    <source>
        <dbReference type="EMBL" id="EMJ5254647.1"/>
    </source>
</evidence>
<sequence length="349" mass="39383">MITLFRLLAILCLFYNVSVYAVNCYQDQRGGNTQIRGTLPSFRIPENAQPGQKIWESDDVNVTVYCDNATGWRADDPAENIYAWIKMPAINSADILNNPYLTFGVTYNGVDYEDSDVGIDTFACLDKYEQYYGGIYHDPVCNGSTLQKNVTFNARFRAYVKFKARPAVDQTWDFGVVNVLQFDGEGGANLAADNKNLRYIIDGLNNILFLDCSVDVRIFPESQIVNFGQISANSIATYRPKAAFSVSTIKDVAADCTEQFDVVTSFYTTDTLHDDTHLEMGNGLLMRITDQKTQEDIKFNKYKRFTTYIPGQTGAMVTRDYQAELSQKPGETLVYGPFKKDLIVKINYN</sequence>
<gene>
    <name evidence="3" type="ORF">GRC73_10670</name>
    <name evidence="4" type="ORF">OGM49_21065</name>
    <name evidence="2" type="ORF">R8O40_002891</name>
</gene>
<organism evidence="3">
    <name type="scientific">Escherichia coli</name>
    <dbReference type="NCBI Taxonomy" id="562"/>
    <lineage>
        <taxon>Bacteria</taxon>
        <taxon>Pseudomonadati</taxon>
        <taxon>Pseudomonadota</taxon>
        <taxon>Gammaproteobacteria</taxon>
        <taxon>Enterobacterales</taxon>
        <taxon>Enterobacteriaceae</taxon>
        <taxon>Escherichia</taxon>
    </lineage>
</organism>
<dbReference type="AlphaFoldDB" id="A0A061KMU3"/>
<protein>
    <submittedName>
        <fullName evidence="4">Fimbrial protein</fullName>
    </submittedName>
    <submittedName>
        <fullName evidence="3">Pilus assembly protein</fullName>
    </submittedName>
</protein>
<feature type="signal peptide" evidence="1">
    <location>
        <begin position="1"/>
        <end position="21"/>
    </location>
</feature>
<evidence type="ECO:0000313" key="4">
    <source>
        <dbReference type="EMBL" id="WLM95114.1"/>
    </source>
</evidence>
<name>A0A061KMU3_ECOLX</name>
<reference evidence="4" key="3">
    <citation type="journal article" date="2023" name="Microorganisms">
        <title>Comparative Genomic Analysis of ST131 Subclade C2 of ESBL-Producing E. coli Isolates from Patients with Recurrent and Sporadic Urinary Tract Infections.</title>
        <authorList>
            <person name="Jaen-Luchoro D."/>
            <person name="Kahnamouei A."/>
            <person name="Yazdanshenas S."/>
            <person name="Lindblom A."/>
            <person name="Samuelsson E."/>
            <person name="Ahren C."/>
            <person name="Karami N."/>
        </authorList>
    </citation>
    <scope>NUCLEOTIDE SEQUENCE</scope>
    <source>
        <strain evidence="4">S7</strain>
    </source>
</reference>
<proteinExistence type="predicted"/>
<reference evidence="2" key="4">
    <citation type="submission" date="2024-02" db="EMBL/GenBank/DDBJ databases">
        <authorList>
            <consortium name="Clinical and Environmental Microbiology Branch: Whole genome sequencing antimicrobial resistance pathogens in the healthcare setting"/>
        </authorList>
    </citation>
    <scope>NUCLEOTIDE SEQUENCE</scope>
    <source>
        <strain evidence="2">1924188</strain>
    </source>
</reference>
<reference evidence="3" key="1">
    <citation type="journal article" date="2018" name="Genome Biol.">
        <title>SKESA: strategic k-mer extension for scrupulous assemblies.</title>
        <authorList>
            <person name="Souvorov A."/>
            <person name="Agarwala R."/>
            <person name="Lipman D.J."/>
        </authorList>
    </citation>
    <scope>NUCLEOTIDE SEQUENCE [LARGE SCALE GENOMIC DNA]</scope>
    <source>
        <strain evidence="3">EC00763</strain>
    </source>
</reference>
<dbReference type="RefSeq" id="WP_000631281.1">
    <property type="nucleotide sequence ID" value="NZ_AP018784.2"/>
</dbReference>
<dbReference type="Proteomes" id="UP001180189">
    <property type="component" value="Chromosome"/>
</dbReference>
<reference evidence="3" key="2">
    <citation type="submission" date="2019-12" db="EMBL/GenBank/DDBJ databases">
        <authorList>
            <consortium name="NCBI Pathogen Detection Project"/>
        </authorList>
    </citation>
    <scope>NUCLEOTIDE SEQUENCE</scope>
    <source>
        <strain evidence="3">EC00763</strain>
    </source>
</reference>
<evidence type="ECO:0000256" key="1">
    <source>
        <dbReference type="SAM" id="SignalP"/>
    </source>
</evidence>
<dbReference type="EMBL" id="DABBJX010000009">
    <property type="protein sequence ID" value="HAH4524470.1"/>
    <property type="molecule type" value="Genomic_DNA"/>
</dbReference>
<accession>A0A061KMU3</accession>
<dbReference type="EMBL" id="CP107128">
    <property type="protein sequence ID" value="WLM95114.1"/>
    <property type="molecule type" value="Genomic_DNA"/>
</dbReference>
<dbReference type="EMBL" id="ABONVU020000010">
    <property type="protein sequence ID" value="EMJ5254647.1"/>
    <property type="molecule type" value="Genomic_DNA"/>
</dbReference>
<feature type="chain" id="PRO_5015026934" evidence="1">
    <location>
        <begin position="22"/>
        <end position="349"/>
    </location>
</feature>